<dbReference type="EMBL" id="CACSII010000012">
    <property type="protein sequence ID" value="CAA0104308.1"/>
    <property type="molecule type" value="Genomic_DNA"/>
</dbReference>
<organism evidence="1 2">
    <name type="scientific">BD1-7 clade bacterium</name>
    <dbReference type="NCBI Taxonomy" id="2029982"/>
    <lineage>
        <taxon>Bacteria</taxon>
        <taxon>Pseudomonadati</taxon>
        <taxon>Pseudomonadota</taxon>
        <taxon>Gammaproteobacteria</taxon>
        <taxon>Cellvibrionales</taxon>
        <taxon>Spongiibacteraceae</taxon>
        <taxon>BD1-7 clade</taxon>
    </lineage>
</organism>
<dbReference type="Proteomes" id="UP000434580">
    <property type="component" value="Unassembled WGS sequence"/>
</dbReference>
<protein>
    <submittedName>
        <fullName evidence="1">Uncharacterized protein</fullName>
    </submittedName>
</protein>
<evidence type="ECO:0000313" key="1">
    <source>
        <dbReference type="EMBL" id="CAA0104308.1"/>
    </source>
</evidence>
<accession>A0A5S9PKB3</accession>
<proteinExistence type="predicted"/>
<name>A0A5S9PKB3_9GAMM</name>
<gene>
    <name evidence="1" type="ORF">DPBNPPHM_01057</name>
</gene>
<evidence type="ECO:0000313" key="2">
    <source>
        <dbReference type="Proteomes" id="UP000434580"/>
    </source>
</evidence>
<reference evidence="1 2" key="1">
    <citation type="submission" date="2019-11" db="EMBL/GenBank/DDBJ databases">
        <authorList>
            <person name="Holert J."/>
        </authorList>
    </citation>
    <scope>NUCLEOTIDE SEQUENCE [LARGE SCALE GENOMIC DNA]</scope>
    <source>
        <strain evidence="1">BC5_2</strain>
    </source>
</reference>
<sequence>MIGLQALTIIYTSEKTLRLLFLAIVTALSLQGCTAIGLYSDLKCDDNRSACKDNATAAGIEADKAIIDSTISALTKKSDNKVYRLECDETETQVCTISSDECRCLAVSDQ</sequence>
<dbReference type="AlphaFoldDB" id="A0A5S9PKB3"/>